<dbReference type="InterPro" id="IPR039539">
    <property type="entry name" value="Ras_GTPase_bind_prot"/>
</dbReference>
<dbReference type="PROSITE" id="PS50102">
    <property type="entry name" value="RRM"/>
    <property type="match status" value="1"/>
</dbReference>
<dbReference type="PANTHER" id="PTHR10693:SF20">
    <property type="entry name" value="AT27578P"/>
    <property type="match status" value="1"/>
</dbReference>
<accession>A0A0D6QZT4</accession>
<feature type="compositionally biased region" description="Pro residues" evidence="2">
    <location>
        <begin position="34"/>
        <end position="49"/>
    </location>
</feature>
<dbReference type="InterPro" id="IPR000504">
    <property type="entry name" value="RRM_dom"/>
</dbReference>
<evidence type="ECO:0000259" key="3">
    <source>
        <dbReference type="PROSITE" id="PS50102"/>
    </source>
</evidence>
<dbReference type="SUPFAM" id="SSF54928">
    <property type="entry name" value="RNA-binding domain, RBD"/>
    <property type="match status" value="1"/>
</dbReference>
<dbReference type="Gene3D" id="3.30.70.330">
    <property type="match status" value="1"/>
</dbReference>
<dbReference type="Pfam" id="PF00076">
    <property type="entry name" value="RRM_1"/>
    <property type="match status" value="1"/>
</dbReference>
<dbReference type="GO" id="GO:0003729">
    <property type="term" value="F:mRNA binding"/>
    <property type="evidence" value="ECO:0007669"/>
    <property type="project" value="TreeGrafter"/>
</dbReference>
<dbReference type="InterPro" id="IPR012677">
    <property type="entry name" value="Nucleotide-bd_a/b_plait_sf"/>
</dbReference>
<organism evidence="4">
    <name type="scientific">Araucaria cunninghamii</name>
    <name type="common">Hoop pine</name>
    <name type="synonym">Moreton Bay pine</name>
    <dbReference type="NCBI Taxonomy" id="56994"/>
    <lineage>
        <taxon>Eukaryota</taxon>
        <taxon>Viridiplantae</taxon>
        <taxon>Streptophyta</taxon>
        <taxon>Embryophyta</taxon>
        <taxon>Tracheophyta</taxon>
        <taxon>Spermatophyta</taxon>
        <taxon>Pinopsida</taxon>
        <taxon>Pinidae</taxon>
        <taxon>Conifers II</taxon>
        <taxon>Araucariales</taxon>
        <taxon>Araucariaceae</taxon>
        <taxon>Araucaria</taxon>
    </lineage>
</organism>
<evidence type="ECO:0000313" key="4">
    <source>
        <dbReference type="EMBL" id="JAG96069.1"/>
    </source>
</evidence>
<dbReference type="GO" id="GO:0005829">
    <property type="term" value="C:cytosol"/>
    <property type="evidence" value="ECO:0007669"/>
    <property type="project" value="TreeGrafter"/>
</dbReference>
<name>A0A0D6QZT4_ARACU</name>
<evidence type="ECO:0000256" key="2">
    <source>
        <dbReference type="SAM" id="MobiDB-lite"/>
    </source>
</evidence>
<proteinExistence type="predicted"/>
<reference evidence="4" key="1">
    <citation type="submission" date="2015-03" db="EMBL/GenBank/DDBJ databases">
        <title>A transcriptome of Araucaria cunninghamii, an australian fine timber species.</title>
        <authorList>
            <person name="Jing Yi C.J.Y."/>
            <person name="Yin San L.Y.S."/>
            <person name="Abdul Karim S.S."/>
            <person name="Wan Azmi N.N."/>
            <person name="Hercus R.R."/>
            <person name="Croft L.L."/>
        </authorList>
    </citation>
    <scope>NUCLEOTIDE SEQUENCE</scope>
    <source>
        <strain evidence="4">MI0301</strain>
        <tissue evidence="4">Leaf</tissue>
    </source>
</reference>
<feature type="compositionally biased region" description="Gly residues" evidence="2">
    <location>
        <begin position="166"/>
        <end position="196"/>
    </location>
</feature>
<dbReference type="AlphaFoldDB" id="A0A0D6QZT4"/>
<dbReference type="InterPro" id="IPR035979">
    <property type="entry name" value="RBD_domain_sf"/>
</dbReference>
<dbReference type="GO" id="GO:1990904">
    <property type="term" value="C:ribonucleoprotein complex"/>
    <property type="evidence" value="ECO:0007669"/>
    <property type="project" value="TreeGrafter"/>
</dbReference>
<dbReference type="CDD" id="cd00590">
    <property type="entry name" value="RRM_SF"/>
    <property type="match status" value="1"/>
</dbReference>
<feature type="domain" description="RRM" evidence="3">
    <location>
        <begin position="65"/>
        <end position="142"/>
    </location>
</feature>
<dbReference type="PANTHER" id="PTHR10693">
    <property type="entry name" value="RAS GTPASE-ACTIVATING PROTEIN-BINDING PROTEIN"/>
    <property type="match status" value="1"/>
</dbReference>
<evidence type="ECO:0000256" key="1">
    <source>
        <dbReference type="PROSITE-ProRule" id="PRU00176"/>
    </source>
</evidence>
<dbReference type="SMART" id="SM00360">
    <property type="entry name" value="RRM"/>
    <property type="match status" value="1"/>
</dbReference>
<feature type="compositionally biased region" description="Low complexity" evidence="2">
    <location>
        <begin position="144"/>
        <end position="154"/>
    </location>
</feature>
<dbReference type="EMBL" id="GCKF01038674">
    <property type="protein sequence ID" value="JAG96069.1"/>
    <property type="molecule type" value="Transcribed_RNA"/>
</dbReference>
<feature type="region of interest" description="Disordered" evidence="2">
    <location>
        <begin position="1"/>
        <end position="64"/>
    </location>
</feature>
<keyword evidence="1" id="KW-0694">RNA-binding</keyword>
<feature type="region of interest" description="Disordered" evidence="2">
    <location>
        <begin position="137"/>
        <end position="232"/>
    </location>
</feature>
<feature type="compositionally biased region" description="Low complexity" evidence="2">
    <location>
        <begin position="1"/>
        <end position="22"/>
    </location>
</feature>
<sequence length="232" mass="24169">MKENSATVQAPTVVRTTTPTNVERQAIVSTQTSSPPPPPPPEPVSPPSTAPEINNSSEAEAADGRSIYIKNLPLNATTTQLEQGFKKFGPIKPGGVQVRSNKQGGFCYGFVEFEASSSMHSALEASPIMIGGRPAHVEEKRPAGSRAPRGRFPSGRGGFRNDVTRGRGGYGGRGTYGGRDFGGRGRGSGSGRGGNSEGYQRVDQVGNGGRGARSGGTNQTQRNVQRDGPATG</sequence>
<protein>
    <recommendedName>
        <fullName evidence="3">RRM domain-containing protein</fullName>
    </recommendedName>
</protein>